<protein>
    <recommendedName>
        <fullName evidence="4">DUF2568 domain-containing protein</fullName>
    </recommendedName>
</protein>
<reference evidence="3" key="1">
    <citation type="journal article" date="2019" name="Int. J. Syst. Evol. Microbiol.">
        <title>The Global Catalogue of Microorganisms (GCM) 10K type strain sequencing project: providing services to taxonomists for standard genome sequencing and annotation.</title>
        <authorList>
            <consortium name="The Broad Institute Genomics Platform"/>
            <consortium name="The Broad Institute Genome Sequencing Center for Infectious Disease"/>
            <person name="Wu L."/>
            <person name="Ma J."/>
        </authorList>
    </citation>
    <scope>NUCLEOTIDE SEQUENCE [LARGE SCALE GENOMIC DNA]</scope>
    <source>
        <strain evidence="3">JCM 15421</strain>
    </source>
</reference>
<gene>
    <name evidence="2" type="ORF">GCM10009105_09840</name>
</gene>
<evidence type="ECO:0000313" key="3">
    <source>
        <dbReference type="Proteomes" id="UP001501523"/>
    </source>
</evidence>
<evidence type="ECO:0000313" key="2">
    <source>
        <dbReference type="EMBL" id="GAA0709406.1"/>
    </source>
</evidence>
<keyword evidence="1" id="KW-0472">Membrane</keyword>
<keyword evidence="3" id="KW-1185">Reference proteome</keyword>
<comment type="caution">
    <text evidence="2">The sequence shown here is derived from an EMBL/GenBank/DDBJ whole genome shotgun (WGS) entry which is preliminary data.</text>
</comment>
<name>A0ABP3TMM7_9GAMM</name>
<organism evidence="2 3">
    <name type="scientific">Dokdonella soli</name>
    <dbReference type="NCBI Taxonomy" id="529810"/>
    <lineage>
        <taxon>Bacteria</taxon>
        <taxon>Pseudomonadati</taxon>
        <taxon>Pseudomonadota</taxon>
        <taxon>Gammaproteobacteria</taxon>
        <taxon>Lysobacterales</taxon>
        <taxon>Rhodanobacteraceae</taxon>
        <taxon>Dokdonella</taxon>
    </lineage>
</organism>
<accession>A0ABP3TMM7</accession>
<proteinExistence type="predicted"/>
<feature type="transmembrane region" description="Helical" evidence="1">
    <location>
        <begin position="37"/>
        <end position="62"/>
    </location>
</feature>
<feature type="transmembrane region" description="Helical" evidence="1">
    <location>
        <begin position="12"/>
        <end position="31"/>
    </location>
</feature>
<dbReference type="EMBL" id="BAAAEU010000004">
    <property type="protein sequence ID" value="GAA0709406.1"/>
    <property type="molecule type" value="Genomic_DNA"/>
</dbReference>
<sequence length="70" mass="7754">MGDALLDPLGRLLLIGLIELLVFGLFERWPARLPRWLAHWALQVAAVAFAVPPAAWTAYTLAPIGHRSPR</sequence>
<dbReference type="Proteomes" id="UP001501523">
    <property type="component" value="Unassembled WGS sequence"/>
</dbReference>
<keyword evidence="1" id="KW-1133">Transmembrane helix</keyword>
<evidence type="ECO:0000256" key="1">
    <source>
        <dbReference type="SAM" id="Phobius"/>
    </source>
</evidence>
<evidence type="ECO:0008006" key="4">
    <source>
        <dbReference type="Google" id="ProtNLM"/>
    </source>
</evidence>
<keyword evidence="1" id="KW-0812">Transmembrane</keyword>